<feature type="coiled-coil region" evidence="1">
    <location>
        <begin position="554"/>
        <end position="623"/>
    </location>
</feature>
<dbReference type="Pfam" id="PF01465">
    <property type="entry name" value="GRIP"/>
    <property type="match status" value="1"/>
</dbReference>
<feature type="region of interest" description="Disordered" evidence="2">
    <location>
        <begin position="962"/>
        <end position="1004"/>
    </location>
</feature>
<evidence type="ECO:0000313" key="5">
    <source>
        <dbReference type="Proteomes" id="UP001281761"/>
    </source>
</evidence>
<feature type="coiled-coil region" evidence="1">
    <location>
        <begin position="34"/>
        <end position="89"/>
    </location>
</feature>
<feature type="region of interest" description="Disordered" evidence="2">
    <location>
        <begin position="417"/>
        <end position="437"/>
    </location>
</feature>
<dbReference type="InterPro" id="IPR000237">
    <property type="entry name" value="GRIP_dom"/>
</dbReference>
<feature type="compositionally biased region" description="Polar residues" evidence="2">
    <location>
        <begin position="963"/>
        <end position="980"/>
    </location>
</feature>
<keyword evidence="5" id="KW-1185">Reference proteome</keyword>
<feature type="compositionally biased region" description="Low complexity" evidence="2">
    <location>
        <begin position="1275"/>
        <end position="1292"/>
    </location>
</feature>
<evidence type="ECO:0000259" key="3">
    <source>
        <dbReference type="Pfam" id="PF01465"/>
    </source>
</evidence>
<sequence length="1353" mass="156228">MLYNNESDFITDFLSIFRPDESELVETQRLVSVIADMKEQLTKSNTKQDRLQELVRKANERIMDQKDQLKKLESERREWEEKEVSLQKETHILQSTLAESEQQLVSLQTEFTNYIAVTKENQHAQENASKAELQQLTKKETELKEKESAIGQKETELKEKESAIGQKETELKEKESAIGQKETELKEKESAIGQKETELKEKESAIGQKETELKEKESAIGQKETELKEKESAIGQKETELKEKESAIGQKETELKEKESAIGQKETELKEKESAIGQKETEWNQKELTRDQHDEDPDTLKINADQLRDRAALLDRREDTITQQEQTHLTKEAALQVEADALQQRQEMLRLKEEQLDELQVKLKLERDTELTRLEDEHKVRCDKLRQEEESISNTKEVLTKMEELQNKRDKELKEKAEMLDEREEQSTQKETQLQRREDEIKEKEVDLARKGEFAVEKEKTLTKQEEGLVKREDELRNQEAAIIEKSEEVKKIREQVLKKEETLSERDSLLTRREEDLQNREASLLQIQEQSRTEKNTLISLSNQHENRLCMALEDLKHEIISKTEQISDLSEKIQKGNTKQDRLQELVRKANERIMDQKDQLKKLESERREWEEKEVSLQKETHVLQSTLADKDRTIESHLAVISRLENDEKARLLAEKQQSRTKRHHAQALEQYMSLVEARMDTWLSKRLRIIRHSDERAGNILTTQKQKVKWSRNAWKMIYRAKQIKLINKFAVDEHALWTNSWKVDANRTEEQNESLRTHVVWCTLAVTHTSTSQPDDLDASDSILERSLICLSEKELLVCLREIHRMKNGADPSPSVPNPDTDDPLDGNGWFFDEKDEDGDDFRISEKSQIIHNPILESRKNVLFGEVAEEDDEGITVLPVWHTTQNTQHSSPLPEGSDITSDIDDATRELVNSLRTVPVLQLFYNGMLNDLQAQMIDQEKEWRGLVDQLRRELESKVSVNSDTSQHSPNTSSDKIQQKAVKDHHTKTVGENDPSTLHGQLNLTKELIEKEKSEGKPSLNSGNELLTECQKEYGLICLSLDQAERRINKSIEELEVALASLTPEGAPDQTHTDSSLTSTTMSSVSSLPAIDDRYASFSSLSSFKSVSSGESEMRSYVCTLIRLLNSLLDSIRMAKSHADHLHFSLLGEYILCEAVLDESRIDVCLPNMTARSVWGMVRSVSLQKEMTEKKVRDETRKREEDDRKWRAETERIEEGWRQVVHEKEQVIEELRRRVSRTHGSAEQVHDGWHNTGASNEGFLHSSTSFLSSSPSSPFLTTPSPSPISTTSVDSQNPTDIATIRPVIIKVLEDDDNVAPHMRKVLAKMLQFTDDELKRINAAQTKKKRFLFF</sequence>
<evidence type="ECO:0000256" key="1">
    <source>
        <dbReference type="SAM" id="Coils"/>
    </source>
</evidence>
<organism evidence="4 5">
    <name type="scientific">Blattamonas nauphoetae</name>
    <dbReference type="NCBI Taxonomy" id="2049346"/>
    <lineage>
        <taxon>Eukaryota</taxon>
        <taxon>Metamonada</taxon>
        <taxon>Preaxostyla</taxon>
        <taxon>Oxymonadida</taxon>
        <taxon>Blattamonas</taxon>
    </lineage>
</organism>
<dbReference type="Gene3D" id="2.150.10.10">
    <property type="entry name" value="Serralysin-like metalloprotease, C-terminal"/>
    <property type="match status" value="1"/>
</dbReference>
<dbReference type="SUPFAM" id="SSF101967">
    <property type="entry name" value="Adhesin YadA, collagen-binding domain"/>
    <property type="match status" value="1"/>
</dbReference>
<feature type="compositionally biased region" description="Basic and acidic residues" evidence="2">
    <location>
        <begin position="981"/>
        <end position="995"/>
    </location>
</feature>
<dbReference type="EMBL" id="JARBJD010000017">
    <property type="protein sequence ID" value="KAK2961265.1"/>
    <property type="molecule type" value="Genomic_DNA"/>
</dbReference>
<reference evidence="4 5" key="1">
    <citation type="journal article" date="2022" name="bioRxiv">
        <title>Genomics of Preaxostyla Flagellates Illuminates Evolutionary Transitions and the Path Towards Mitochondrial Loss.</title>
        <authorList>
            <person name="Novak L.V.F."/>
            <person name="Treitli S.C."/>
            <person name="Pyrih J."/>
            <person name="Halakuc P."/>
            <person name="Pipaliya S.V."/>
            <person name="Vacek V."/>
            <person name="Brzon O."/>
            <person name="Soukal P."/>
            <person name="Eme L."/>
            <person name="Dacks J.B."/>
            <person name="Karnkowska A."/>
            <person name="Elias M."/>
            <person name="Hampl V."/>
        </authorList>
    </citation>
    <scope>NUCLEOTIDE SEQUENCE [LARGE SCALE GENOMIC DNA]</scope>
    <source>
        <strain evidence="4">NAU3</strain>
        <tissue evidence="4">Gut</tissue>
    </source>
</reference>
<comment type="caution">
    <text evidence="4">The sequence shown here is derived from an EMBL/GenBank/DDBJ whole genome shotgun (WGS) entry which is preliminary data.</text>
</comment>
<accession>A0ABQ9YC42</accession>
<gene>
    <name evidence="4" type="ORF">BLNAU_3711</name>
</gene>
<feature type="coiled-coil region" evidence="1">
    <location>
        <begin position="469"/>
        <end position="503"/>
    </location>
</feature>
<name>A0ABQ9YC42_9EUKA</name>
<dbReference type="Proteomes" id="UP001281761">
    <property type="component" value="Unassembled WGS sequence"/>
</dbReference>
<feature type="domain" description="GRIP" evidence="3">
    <location>
        <begin position="1305"/>
        <end position="1340"/>
    </location>
</feature>
<dbReference type="InterPro" id="IPR011049">
    <property type="entry name" value="Serralysin-like_metalloprot_C"/>
</dbReference>
<evidence type="ECO:0000313" key="4">
    <source>
        <dbReference type="EMBL" id="KAK2961265.1"/>
    </source>
</evidence>
<feature type="compositionally biased region" description="Basic and acidic residues" evidence="2">
    <location>
        <begin position="140"/>
        <end position="293"/>
    </location>
</feature>
<feature type="region of interest" description="Disordered" evidence="2">
    <location>
        <begin position="140"/>
        <end position="304"/>
    </location>
</feature>
<feature type="region of interest" description="Disordered" evidence="2">
    <location>
        <begin position="1275"/>
        <end position="1297"/>
    </location>
</feature>
<proteinExistence type="predicted"/>
<keyword evidence="1" id="KW-0175">Coiled coil</keyword>
<evidence type="ECO:0000256" key="2">
    <source>
        <dbReference type="SAM" id="MobiDB-lite"/>
    </source>
</evidence>
<protein>
    <recommendedName>
        <fullName evidence="3">GRIP domain-containing protein</fullName>
    </recommendedName>
</protein>